<dbReference type="CDD" id="cd00051">
    <property type="entry name" value="EFh"/>
    <property type="match status" value="1"/>
</dbReference>
<dbReference type="PROSITE" id="PS50222">
    <property type="entry name" value="EF_HAND_2"/>
    <property type="match status" value="3"/>
</dbReference>
<dbReference type="PANTHER" id="PTHR23048:SF0">
    <property type="entry name" value="CALMODULIN LIKE 3"/>
    <property type="match status" value="1"/>
</dbReference>
<keyword evidence="1" id="KW-0677">Repeat</keyword>
<feature type="domain" description="EF-hand" evidence="3">
    <location>
        <begin position="26"/>
        <end position="61"/>
    </location>
</feature>
<dbReference type="EMBL" id="JAEHOD010000077">
    <property type="protein sequence ID" value="KAG2430717.1"/>
    <property type="molecule type" value="Genomic_DNA"/>
</dbReference>
<feature type="domain" description="EF-hand" evidence="3">
    <location>
        <begin position="1"/>
        <end position="25"/>
    </location>
</feature>
<dbReference type="Gene3D" id="1.10.238.10">
    <property type="entry name" value="EF-hand"/>
    <property type="match status" value="2"/>
</dbReference>
<comment type="caution">
    <text evidence="4">The sequence shown here is derived from an EMBL/GenBank/DDBJ whole genome shotgun (WGS) entry which is preliminary data.</text>
</comment>
<organism evidence="4 5">
    <name type="scientific">Chlamydomonas schloesseri</name>
    <dbReference type="NCBI Taxonomy" id="2026947"/>
    <lineage>
        <taxon>Eukaryota</taxon>
        <taxon>Viridiplantae</taxon>
        <taxon>Chlorophyta</taxon>
        <taxon>core chlorophytes</taxon>
        <taxon>Chlorophyceae</taxon>
        <taxon>CS clade</taxon>
        <taxon>Chlamydomonadales</taxon>
        <taxon>Chlamydomonadaceae</taxon>
        <taxon>Chlamydomonas</taxon>
    </lineage>
</organism>
<dbReference type="GO" id="GO:0005509">
    <property type="term" value="F:calcium ion binding"/>
    <property type="evidence" value="ECO:0007669"/>
    <property type="project" value="InterPro"/>
</dbReference>
<dbReference type="InterPro" id="IPR002048">
    <property type="entry name" value="EF_hand_dom"/>
</dbReference>
<protein>
    <recommendedName>
        <fullName evidence="3">EF-hand domain-containing protein</fullName>
    </recommendedName>
</protein>
<evidence type="ECO:0000259" key="3">
    <source>
        <dbReference type="PROSITE" id="PS50222"/>
    </source>
</evidence>
<dbReference type="AlphaFoldDB" id="A0A835SP31"/>
<dbReference type="Proteomes" id="UP000613740">
    <property type="component" value="Unassembled WGS sequence"/>
</dbReference>
<dbReference type="FunFam" id="1.10.238.10:FF:000178">
    <property type="entry name" value="Calmodulin-2 A"/>
    <property type="match status" value="1"/>
</dbReference>
<sequence length="131" mass="14713">MFDKDGSGTIDTKELRTALSALGQNPTEEDMFVMISQVDQDGSRCIEFKEFVRVIQINKHMSAKDADEVDTLDAFVALGGNLDKSGRISVDKLRAICDEFELTINVDRLVKDADRDLNGFLSYEEFRVLLS</sequence>
<dbReference type="InterPro" id="IPR018247">
    <property type="entry name" value="EF_Hand_1_Ca_BS"/>
</dbReference>
<gene>
    <name evidence="4" type="ORF">HYH02_013559</name>
</gene>
<dbReference type="Pfam" id="PF13499">
    <property type="entry name" value="EF-hand_7"/>
    <property type="match status" value="1"/>
</dbReference>
<dbReference type="SUPFAM" id="SSF47473">
    <property type="entry name" value="EF-hand"/>
    <property type="match status" value="1"/>
</dbReference>
<evidence type="ECO:0000256" key="1">
    <source>
        <dbReference type="ARBA" id="ARBA00022737"/>
    </source>
</evidence>
<accession>A0A835SP31</accession>
<dbReference type="SMART" id="SM00054">
    <property type="entry name" value="EFh"/>
    <property type="match status" value="3"/>
</dbReference>
<dbReference type="InterPro" id="IPR050230">
    <property type="entry name" value="CALM/Myosin/TropC-like"/>
</dbReference>
<dbReference type="InterPro" id="IPR011992">
    <property type="entry name" value="EF-hand-dom_pair"/>
</dbReference>
<evidence type="ECO:0000256" key="2">
    <source>
        <dbReference type="ARBA" id="ARBA00022837"/>
    </source>
</evidence>
<dbReference type="GO" id="GO:0016460">
    <property type="term" value="C:myosin II complex"/>
    <property type="evidence" value="ECO:0007669"/>
    <property type="project" value="TreeGrafter"/>
</dbReference>
<dbReference type="PROSITE" id="PS00018">
    <property type="entry name" value="EF_HAND_1"/>
    <property type="match status" value="2"/>
</dbReference>
<evidence type="ECO:0000313" key="5">
    <source>
        <dbReference type="Proteomes" id="UP000613740"/>
    </source>
</evidence>
<feature type="domain" description="EF-hand" evidence="3">
    <location>
        <begin position="101"/>
        <end position="131"/>
    </location>
</feature>
<evidence type="ECO:0000313" key="4">
    <source>
        <dbReference type="EMBL" id="KAG2430717.1"/>
    </source>
</evidence>
<keyword evidence="5" id="KW-1185">Reference proteome</keyword>
<dbReference type="OrthoDB" id="26525at2759"/>
<proteinExistence type="predicted"/>
<dbReference type="PANTHER" id="PTHR23048">
    <property type="entry name" value="MYOSIN LIGHT CHAIN 1, 3"/>
    <property type="match status" value="1"/>
</dbReference>
<reference evidence="4" key="1">
    <citation type="journal article" date="2020" name="bioRxiv">
        <title>Comparative genomics of Chlamydomonas.</title>
        <authorList>
            <person name="Craig R.J."/>
            <person name="Hasan A.R."/>
            <person name="Ness R.W."/>
            <person name="Keightley P.D."/>
        </authorList>
    </citation>
    <scope>NUCLEOTIDE SEQUENCE</scope>
    <source>
        <strain evidence="4">CCAP 11/173</strain>
    </source>
</reference>
<keyword evidence="2" id="KW-0106">Calcium</keyword>
<name>A0A835SP31_9CHLO</name>